<dbReference type="AlphaFoldDB" id="D6WZX0"/>
<keyword evidence="3" id="KW-1185">Reference proteome</keyword>
<reference evidence="2 3" key="2">
    <citation type="journal article" date="2010" name="Nucleic Acids Res.">
        <title>BeetleBase in 2010: revisions to provide comprehensive genomic information for Tribolium castaneum.</title>
        <authorList>
            <person name="Kim H.S."/>
            <person name="Murphy T."/>
            <person name="Xia J."/>
            <person name="Caragea D."/>
            <person name="Park Y."/>
            <person name="Beeman R.W."/>
            <person name="Lorenzen M.D."/>
            <person name="Butcher S."/>
            <person name="Manak J.R."/>
            <person name="Brown S.J."/>
        </authorList>
    </citation>
    <scope>GENOME REANNOTATION</scope>
    <source>
        <strain evidence="2 3">Georgia GA2</strain>
    </source>
</reference>
<evidence type="ECO:0000259" key="1">
    <source>
        <dbReference type="PROSITE" id="PS50191"/>
    </source>
</evidence>
<dbReference type="GO" id="GO:1902936">
    <property type="term" value="F:phosphatidylinositol bisphosphate binding"/>
    <property type="evidence" value="ECO:0000318"/>
    <property type="project" value="GO_Central"/>
</dbReference>
<dbReference type="Gene3D" id="1.10.8.20">
    <property type="entry name" value="N-terminal domain of phosphatidylinositol transfer protein sec14p"/>
    <property type="match status" value="1"/>
</dbReference>
<accession>D6WZX0</accession>
<reference evidence="2 3" key="1">
    <citation type="journal article" date="2008" name="Nature">
        <title>The genome of the model beetle and pest Tribolium castaneum.</title>
        <authorList>
            <consortium name="Tribolium Genome Sequencing Consortium"/>
            <person name="Richards S."/>
            <person name="Gibbs R.A."/>
            <person name="Weinstock G.M."/>
            <person name="Brown S.J."/>
            <person name="Denell R."/>
            <person name="Beeman R.W."/>
            <person name="Gibbs R."/>
            <person name="Beeman R.W."/>
            <person name="Brown S.J."/>
            <person name="Bucher G."/>
            <person name="Friedrich M."/>
            <person name="Grimmelikhuijzen C.J."/>
            <person name="Klingler M."/>
            <person name="Lorenzen M."/>
            <person name="Richards S."/>
            <person name="Roth S."/>
            <person name="Schroder R."/>
            <person name="Tautz D."/>
            <person name="Zdobnov E.M."/>
            <person name="Muzny D."/>
            <person name="Gibbs R.A."/>
            <person name="Weinstock G.M."/>
            <person name="Attaway T."/>
            <person name="Bell S."/>
            <person name="Buhay C.J."/>
            <person name="Chandrabose M.N."/>
            <person name="Chavez D."/>
            <person name="Clerk-Blankenburg K.P."/>
            <person name="Cree A."/>
            <person name="Dao M."/>
            <person name="Davis C."/>
            <person name="Chacko J."/>
            <person name="Dinh H."/>
            <person name="Dugan-Rocha S."/>
            <person name="Fowler G."/>
            <person name="Garner T.T."/>
            <person name="Garnes J."/>
            <person name="Gnirke A."/>
            <person name="Hawes A."/>
            <person name="Hernandez J."/>
            <person name="Hines S."/>
            <person name="Holder M."/>
            <person name="Hume J."/>
            <person name="Jhangiani S.N."/>
            <person name="Joshi V."/>
            <person name="Khan Z.M."/>
            <person name="Jackson L."/>
            <person name="Kovar C."/>
            <person name="Kowis A."/>
            <person name="Lee S."/>
            <person name="Lewis L.R."/>
            <person name="Margolis J."/>
            <person name="Morgan M."/>
            <person name="Nazareth L.V."/>
            <person name="Nguyen N."/>
            <person name="Okwuonu G."/>
            <person name="Parker D."/>
            <person name="Richards S."/>
            <person name="Ruiz S.J."/>
            <person name="Santibanez J."/>
            <person name="Savard J."/>
            <person name="Scherer S.E."/>
            <person name="Schneider B."/>
            <person name="Sodergren E."/>
            <person name="Tautz D."/>
            <person name="Vattahil S."/>
            <person name="Villasana D."/>
            <person name="White C.S."/>
            <person name="Wright R."/>
            <person name="Park Y."/>
            <person name="Beeman R.W."/>
            <person name="Lord J."/>
            <person name="Oppert B."/>
            <person name="Lorenzen M."/>
            <person name="Brown S."/>
            <person name="Wang L."/>
            <person name="Savard J."/>
            <person name="Tautz D."/>
            <person name="Richards S."/>
            <person name="Weinstock G."/>
            <person name="Gibbs R.A."/>
            <person name="Liu Y."/>
            <person name="Worley K."/>
            <person name="Weinstock G."/>
            <person name="Elsik C.G."/>
            <person name="Reese J.T."/>
            <person name="Elhaik E."/>
            <person name="Landan G."/>
            <person name="Graur D."/>
            <person name="Arensburger P."/>
            <person name="Atkinson P."/>
            <person name="Beeman R.W."/>
            <person name="Beidler J."/>
            <person name="Brown S.J."/>
            <person name="Demuth J.P."/>
            <person name="Drury D.W."/>
            <person name="Du Y.Z."/>
            <person name="Fujiwara H."/>
            <person name="Lorenzen M."/>
            <person name="Maselli V."/>
            <person name="Osanai M."/>
            <person name="Park Y."/>
            <person name="Robertson H.M."/>
            <person name="Tu Z."/>
            <person name="Wang J.J."/>
            <person name="Wang S."/>
            <person name="Richards S."/>
            <person name="Song H."/>
            <person name="Zhang L."/>
            <person name="Sodergren E."/>
            <person name="Werner D."/>
            <person name="Stanke M."/>
            <person name="Morgenstern B."/>
            <person name="Solovyev V."/>
            <person name="Kosarev P."/>
            <person name="Brown G."/>
            <person name="Chen H.C."/>
            <person name="Ermolaeva O."/>
            <person name="Hlavina W."/>
            <person name="Kapustin Y."/>
            <person name="Kiryutin B."/>
            <person name="Kitts P."/>
            <person name="Maglott D."/>
            <person name="Pruitt K."/>
            <person name="Sapojnikov V."/>
            <person name="Souvorov A."/>
            <person name="Mackey A.J."/>
            <person name="Waterhouse R.M."/>
            <person name="Wyder S."/>
            <person name="Zdobnov E.M."/>
            <person name="Zdobnov E.M."/>
            <person name="Wyder S."/>
            <person name="Kriventseva E.V."/>
            <person name="Kadowaki T."/>
            <person name="Bork P."/>
            <person name="Aranda M."/>
            <person name="Bao R."/>
            <person name="Beermann A."/>
            <person name="Berns N."/>
            <person name="Bolognesi R."/>
            <person name="Bonneton F."/>
            <person name="Bopp D."/>
            <person name="Brown S.J."/>
            <person name="Bucher G."/>
            <person name="Butts T."/>
            <person name="Chaumot A."/>
            <person name="Denell R.E."/>
            <person name="Ferrier D.E."/>
            <person name="Friedrich M."/>
            <person name="Gordon C.M."/>
            <person name="Jindra M."/>
            <person name="Klingler M."/>
            <person name="Lan Q."/>
            <person name="Lattorff H.M."/>
            <person name="Laudet V."/>
            <person name="von Levetsow C."/>
            <person name="Liu Z."/>
            <person name="Lutz R."/>
            <person name="Lynch J.A."/>
            <person name="da Fonseca R.N."/>
            <person name="Posnien N."/>
            <person name="Reuter R."/>
            <person name="Roth S."/>
            <person name="Savard J."/>
            <person name="Schinko J.B."/>
            <person name="Schmitt C."/>
            <person name="Schoppmeier M."/>
            <person name="Schroder R."/>
            <person name="Shippy T.D."/>
            <person name="Simonnet F."/>
            <person name="Marques-Souza H."/>
            <person name="Tautz D."/>
            <person name="Tomoyasu Y."/>
            <person name="Trauner J."/>
            <person name="Van der Zee M."/>
            <person name="Vervoort M."/>
            <person name="Wittkopp N."/>
            <person name="Wimmer E.A."/>
            <person name="Yang X."/>
            <person name="Jones A.K."/>
            <person name="Sattelle D.B."/>
            <person name="Ebert P.R."/>
            <person name="Nelson D."/>
            <person name="Scott J.G."/>
            <person name="Beeman R.W."/>
            <person name="Muthukrishnan S."/>
            <person name="Kramer K.J."/>
            <person name="Arakane Y."/>
            <person name="Beeman R.W."/>
            <person name="Zhu Q."/>
            <person name="Hogenkamp D."/>
            <person name="Dixit R."/>
            <person name="Oppert B."/>
            <person name="Jiang H."/>
            <person name="Zou Z."/>
            <person name="Marshall J."/>
            <person name="Elpidina E."/>
            <person name="Vinokurov K."/>
            <person name="Oppert C."/>
            <person name="Zou Z."/>
            <person name="Evans J."/>
            <person name="Lu Z."/>
            <person name="Zhao P."/>
            <person name="Sumathipala N."/>
            <person name="Altincicek B."/>
            <person name="Vilcinskas A."/>
            <person name="Williams M."/>
            <person name="Hultmark D."/>
            <person name="Hetru C."/>
            <person name="Jiang H."/>
            <person name="Grimmelikhuijzen C.J."/>
            <person name="Hauser F."/>
            <person name="Cazzamali G."/>
            <person name="Williamson M."/>
            <person name="Park Y."/>
            <person name="Li B."/>
            <person name="Tanaka Y."/>
            <person name="Predel R."/>
            <person name="Neupert S."/>
            <person name="Schachtner J."/>
            <person name="Verleyen P."/>
            <person name="Raible F."/>
            <person name="Bork P."/>
            <person name="Friedrich M."/>
            <person name="Walden K.K."/>
            <person name="Robertson H.M."/>
            <person name="Angeli S."/>
            <person name="Foret S."/>
            <person name="Bucher G."/>
            <person name="Schuetz S."/>
            <person name="Maleszka R."/>
            <person name="Wimmer E.A."/>
            <person name="Beeman R.W."/>
            <person name="Lorenzen M."/>
            <person name="Tomoyasu Y."/>
            <person name="Miller S.C."/>
            <person name="Grossmann D."/>
            <person name="Bucher G."/>
        </authorList>
    </citation>
    <scope>NUCLEOTIDE SEQUENCE [LARGE SCALE GENOMIC DNA]</scope>
    <source>
        <strain evidence="2 3">Georgia GA2</strain>
    </source>
</reference>
<protein>
    <submittedName>
        <fullName evidence="2">Alpha-tocopherol transfer protein-like Protein</fullName>
    </submittedName>
</protein>
<dbReference type="PANTHER" id="PTHR10174:SF224">
    <property type="entry name" value="RETINOL-BINDING PROTEIN PINTA"/>
    <property type="match status" value="1"/>
</dbReference>
<dbReference type="OrthoDB" id="6682367at2759"/>
<dbReference type="InterPro" id="IPR011074">
    <property type="entry name" value="CRAL/TRIO_N_dom"/>
</dbReference>
<dbReference type="eggNOG" id="KOG1471">
    <property type="taxonomic scope" value="Eukaryota"/>
</dbReference>
<sequence length="277" mass="31990">MTALADSARAYARQTLNETPETLAAGLAALRLWISSNPQLHVNPDERSLLAFLRACKFDLERTKGKLSDYYTMRRDIPEWYSNRDPLHPQIRALTRLGVFVPLRKHHDNQLVVIIRTAAHDPRVHRQDDVFKAGNMILDVATRDDHLCQIYGIVAIFDMEGVGFWHGRQMTPGIIKKAVRSWQNYHCRPKKLEFVNAPIYINVVLSIFKGFMSEKLKGRVRVHYGGREDVLKIVPKEVLPKEYGGEDGTLEEVIGHWVARLEEEKEWFAEDEKYKAE</sequence>
<dbReference type="STRING" id="7070.D6WZX0"/>
<dbReference type="PROSITE" id="PS50191">
    <property type="entry name" value="CRAL_TRIO"/>
    <property type="match status" value="1"/>
</dbReference>
<dbReference type="InterPro" id="IPR001251">
    <property type="entry name" value="CRAL-TRIO_dom"/>
</dbReference>
<dbReference type="HOGENOM" id="CLU_046597_3_1_1"/>
<dbReference type="OMA" id="CARGIVA"/>
<organism evidence="2 3">
    <name type="scientific">Tribolium castaneum</name>
    <name type="common">Red flour beetle</name>
    <dbReference type="NCBI Taxonomy" id="7070"/>
    <lineage>
        <taxon>Eukaryota</taxon>
        <taxon>Metazoa</taxon>
        <taxon>Ecdysozoa</taxon>
        <taxon>Arthropoda</taxon>
        <taxon>Hexapoda</taxon>
        <taxon>Insecta</taxon>
        <taxon>Pterygota</taxon>
        <taxon>Neoptera</taxon>
        <taxon>Endopterygota</taxon>
        <taxon>Coleoptera</taxon>
        <taxon>Polyphaga</taxon>
        <taxon>Cucujiformia</taxon>
        <taxon>Tenebrionidae</taxon>
        <taxon>Tenebrionidae incertae sedis</taxon>
        <taxon>Tribolium</taxon>
    </lineage>
</organism>
<dbReference type="InterPro" id="IPR036865">
    <property type="entry name" value="CRAL-TRIO_dom_sf"/>
</dbReference>
<dbReference type="InParanoid" id="D6WZX0"/>
<evidence type="ECO:0000313" key="2">
    <source>
        <dbReference type="EMBL" id="EFA09633.1"/>
    </source>
</evidence>
<name>D6WZX0_TRICA</name>
<dbReference type="SMART" id="SM01100">
    <property type="entry name" value="CRAL_TRIO_N"/>
    <property type="match status" value="1"/>
</dbReference>
<feature type="domain" description="CRAL-TRIO" evidence="1">
    <location>
        <begin position="88"/>
        <end position="251"/>
    </location>
</feature>
<evidence type="ECO:0000313" key="3">
    <source>
        <dbReference type="Proteomes" id="UP000007266"/>
    </source>
</evidence>
<dbReference type="PhylomeDB" id="D6WZX0"/>
<dbReference type="SUPFAM" id="SSF52087">
    <property type="entry name" value="CRAL/TRIO domain"/>
    <property type="match status" value="1"/>
</dbReference>
<gene>
    <name evidence="2" type="primary">AUGUSTUS-3.0.2_11756</name>
    <name evidence="2" type="ORF">TcasGA2_TC011756</name>
</gene>
<dbReference type="SUPFAM" id="SSF46938">
    <property type="entry name" value="CRAL/TRIO N-terminal domain"/>
    <property type="match status" value="1"/>
</dbReference>
<dbReference type="PRINTS" id="PR00180">
    <property type="entry name" value="CRETINALDHBP"/>
</dbReference>
<dbReference type="EMBL" id="KQ971372">
    <property type="protein sequence ID" value="EFA09633.1"/>
    <property type="molecule type" value="Genomic_DNA"/>
</dbReference>
<dbReference type="Pfam" id="PF00650">
    <property type="entry name" value="CRAL_TRIO"/>
    <property type="match status" value="1"/>
</dbReference>
<dbReference type="PANTHER" id="PTHR10174">
    <property type="entry name" value="ALPHA-TOCOPHEROL TRANSFER PROTEIN-RELATED"/>
    <property type="match status" value="1"/>
</dbReference>
<proteinExistence type="predicted"/>
<dbReference type="KEGG" id="tca:663793"/>
<dbReference type="Gene3D" id="1.20.5.1200">
    <property type="entry name" value="Alpha-tocopherol transfer"/>
    <property type="match status" value="1"/>
</dbReference>
<dbReference type="SMART" id="SM00516">
    <property type="entry name" value="SEC14"/>
    <property type="match status" value="1"/>
</dbReference>
<dbReference type="Proteomes" id="UP000007266">
    <property type="component" value="Linkage group 9"/>
</dbReference>
<dbReference type="CDD" id="cd00170">
    <property type="entry name" value="SEC14"/>
    <property type="match status" value="1"/>
</dbReference>
<dbReference type="FunCoup" id="D6WZX0">
    <property type="interactions" value="1"/>
</dbReference>
<dbReference type="Gene3D" id="3.40.525.10">
    <property type="entry name" value="CRAL-TRIO lipid binding domain"/>
    <property type="match status" value="1"/>
</dbReference>
<dbReference type="InterPro" id="IPR036273">
    <property type="entry name" value="CRAL/TRIO_N_dom_sf"/>
</dbReference>